<dbReference type="InterPro" id="IPR010255">
    <property type="entry name" value="Haem_peroxidase_sf"/>
</dbReference>
<dbReference type="STRING" id="33903.AQJ43_07645"/>
<dbReference type="GO" id="GO:0004601">
    <property type="term" value="F:peroxidase activity"/>
    <property type="evidence" value="ECO:0007669"/>
    <property type="project" value="UniProtKB-KW"/>
</dbReference>
<evidence type="ECO:0000256" key="6">
    <source>
        <dbReference type="ARBA" id="ARBA00022767"/>
    </source>
</evidence>
<dbReference type="CDD" id="cd09818">
    <property type="entry name" value="PIOX_like"/>
    <property type="match status" value="1"/>
</dbReference>
<evidence type="ECO:0000256" key="3">
    <source>
        <dbReference type="ARBA" id="ARBA00022559"/>
    </source>
</evidence>
<protein>
    <submittedName>
        <fullName evidence="14">Peroxidase</fullName>
    </submittedName>
</protein>
<dbReference type="GO" id="GO:0006952">
    <property type="term" value="P:defense response"/>
    <property type="evidence" value="ECO:0007669"/>
    <property type="project" value="UniProtKB-KW"/>
</dbReference>
<evidence type="ECO:0000313" key="14">
    <source>
        <dbReference type="EMBL" id="GDY78391.1"/>
    </source>
</evidence>
<dbReference type="Gene3D" id="1.10.640.10">
    <property type="entry name" value="Haem peroxidase domain superfamily, animal type"/>
    <property type="match status" value="1"/>
</dbReference>
<evidence type="ECO:0000256" key="9">
    <source>
        <dbReference type="ARBA" id="ARBA00022964"/>
    </source>
</evidence>
<evidence type="ECO:0000256" key="4">
    <source>
        <dbReference type="ARBA" id="ARBA00022617"/>
    </source>
</evidence>
<keyword evidence="7" id="KW-0611">Plant defense</keyword>
<evidence type="ECO:0000256" key="1">
    <source>
        <dbReference type="ARBA" id="ARBA00001913"/>
    </source>
</evidence>
<dbReference type="GO" id="GO:0016702">
    <property type="term" value="F:oxidoreductase activity, acting on single donors with incorporation of molecular oxygen, incorporation of two atoms of oxygen"/>
    <property type="evidence" value="ECO:0007669"/>
    <property type="project" value="TreeGrafter"/>
</dbReference>
<dbReference type="InterPro" id="IPR034815">
    <property type="entry name" value="A_dioxygenase"/>
</dbReference>
<dbReference type="PRINTS" id="PR00457">
    <property type="entry name" value="ANPEROXIDASE"/>
</dbReference>
<keyword evidence="9" id="KW-0223">Dioxygenase</keyword>
<dbReference type="EMBL" id="BJHY01000001">
    <property type="protein sequence ID" value="GDY78391.1"/>
    <property type="molecule type" value="Genomic_DNA"/>
</dbReference>
<sequence>MGAVGAAFGRNVTPDYRPDLFDTPNPVTVSRRLLYRESFQPATSLNILAAAWIQFQVHDWVNHRRHRPGGRTVEVPLPPGSGDWHNTPGGPPENVMRFAENEGLELPGDRPPILFGNVASHWWDGSEVYGEDEQTARFLREPDGGARLRLEDGHLPGGTNGIPLTGFSESWWMGLSAMHTLFAREHNAVCDALRAEYPSMSEERIYRTARLVVSALIAKIHTVEWTPAILATEAIDIGLHTNWQGPPRNWLNKLGLWLFEAHSLTGIPGTRPDHHGVPYSLTEDFVTVYRMHPLIPDDYELREHHFGQRLETVGFLDIQGGAAEAKIRKTGLANTLYSFGIAHPGAITLHNFPRSLQQFERDGEIIDLSVVDLVRTRRRGVPRYNDFRAGLHKKRIRSFEELTRNAETLARLKEVYRSVDEVDTMVGLLAENPPAGFGFSDTAFRIFILMATRRLQSDRFLTVDYRPEVYTPLGIDWVEKGGMNSVILRHCPELASLMPRRASAFAPWRTVQPAANGGPPDNGGPGDNG</sequence>
<evidence type="ECO:0000256" key="8">
    <source>
        <dbReference type="ARBA" id="ARBA00022832"/>
    </source>
</evidence>
<keyword evidence="11" id="KW-0408">Iron</keyword>
<keyword evidence="5" id="KW-0479">Metal-binding</keyword>
<comment type="caution">
    <text evidence="14">The sequence shown here is derived from an EMBL/GenBank/DDBJ whole genome shotgun (WGS) entry which is preliminary data.</text>
</comment>
<dbReference type="SUPFAM" id="SSF48113">
    <property type="entry name" value="Heme-dependent peroxidases"/>
    <property type="match status" value="1"/>
</dbReference>
<keyword evidence="8" id="KW-0276">Fatty acid metabolism</keyword>
<accession>A0A4D4N1M0</accession>
<reference evidence="14 15" key="1">
    <citation type="submission" date="2019-04" db="EMBL/GenBank/DDBJ databases">
        <title>Draft genome sequences of Streptomyces avermitilis ATCC 31267.</title>
        <authorList>
            <person name="Komaki H."/>
            <person name="Tamura T."/>
            <person name="Hosoyama A."/>
        </authorList>
    </citation>
    <scope>NUCLEOTIDE SEQUENCE [LARGE SCALE GENOMIC DNA]</scope>
    <source>
        <strain evidence="14 15">ATCC 31267</strain>
    </source>
</reference>
<evidence type="ECO:0000256" key="13">
    <source>
        <dbReference type="ARBA" id="ARBA00023160"/>
    </source>
</evidence>
<comment type="cofactor">
    <cofactor evidence="1">
        <name>Ca(2+)</name>
        <dbReference type="ChEBI" id="CHEBI:29108"/>
    </cofactor>
</comment>
<dbReference type="GO" id="GO:0020037">
    <property type="term" value="F:heme binding"/>
    <property type="evidence" value="ECO:0007669"/>
    <property type="project" value="InterPro"/>
</dbReference>
<dbReference type="PANTHER" id="PTHR11903">
    <property type="entry name" value="PROSTAGLANDIN G/H SYNTHASE"/>
    <property type="match status" value="1"/>
</dbReference>
<keyword evidence="6" id="KW-0925">Oxylipin biosynthesis</keyword>
<evidence type="ECO:0000256" key="5">
    <source>
        <dbReference type="ARBA" id="ARBA00022723"/>
    </source>
</evidence>
<dbReference type="Pfam" id="PF03098">
    <property type="entry name" value="An_peroxidase"/>
    <property type="match status" value="1"/>
</dbReference>
<keyword evidence="2" id="KW-0444">Lipid biosynthesis</keyword>
<evidence type="ECO:0000256" key="12">
    <source>
        <dbReference type="ARBA" id="ARBA00023098"/>
    </source>
</evidence>
<evidence type="ECO:0000256" key="7">
    <source>
        <dbReference type="ARBA" id="ARBA00022821"/>
    </source>
</evidence>
<keyword evidence="12" id="KW-0443">Lipid metabolism</keyword>
<keyword evidence="13" id="KW-0275">Fatty acid biosynthesis</keyword>
<dbReference type="GO" id="GO:0006633">
    <property type="term" value="P:fatty acid biosynthetic process"/>
    <property type="evidence" value="ECO:0007669"/>
    <property type="project" value="UniProtKB-KW"/>
</dbReference>
<dbReference type="PROSITE" id="PS50292">
    <property type="entry name" value="PEROXIDASE_3"/>
    <property type="match status" value="1"/>
</dbReference>
<evidence type="ECO:0000256" key="11">
    <source>
        <dbReference type="ARBA" id="ARBA00023004"/>
    </source>
</evidence>
<dbReference type="AlphaFoldDB" id="A0A4D4N1M0"/>
<organism evidence="14 15">
    <name type="scientific">Streptomyces avermitilis</name>
    <dbReference type="NCBI Taxonomy" id="33903"/>
    <lineage>
        <taxon>Bacteria</taxon>
        <taxon>Bacillati</taxon>
        <taxon>Actinomycetota</taxon>
        <taxon>Actinomycetes</taxon>
        <taxon>Kitasatosporales</taxon>
        <taxon>Streptomycetaceae</taxon>
        <taxon>Streptomyces</taxon>
    </lineage>
</organism>
<dbReference type="PANTHER" id="PTHR11903:SF11">
    <property type="entry name" value="ALPHA-DIOXYGENASE 1"/>
    <property type="match status" value="1"/>
</dbReference>
<dbReference type="InterPro" id="IPR019791">
    <property type="entry name" value="Haem_peroxidase_animal"/>
</dbReference>
<evidence type="ECO:0000256" key="10">
    <source>
        <dbReference type="ARBA" id="ARBA00023002"/>
    </source>
</evidence>
<keyword evidence="10" id="KW-0560">Oxidoreductase</keyword>
<evidence type="ECO:0000256" key="2">
    <source>
        <dbReference type="ARBA" id="ARBA00022516"/>
    </source>
</evidence>
<dbReference type="InterPro" id="IPR037120">
    <property type="entry name" value="Haem_peroxidase_sf_animal"/>
</dbReference>
<proteinExistence type="predicted"/>
<dbReference type="InterPro" id="IPR050783">
    <property type="entry name" value="Oxylipin_biosynth_metab"/>
</dbReference>
<dbReference type="GO" id="GO:0006979">
    <property type="term" value="P:response to oxidative stress"/>
    <property type="evidence" value="ECO:0007669"/>
    <property type="project" value="InterPro"/>
</dbReference>
<name>A0A4D4N1M0_STRAX</name>
<evidence type="ECO:0000313" key="15">
    <source>
        <dbReference type="Proteomes" id="UP000299211"/>
    </source>
</evidence>
<keyword evidence="4" id="KW-0349">Heme</keyword>
<keyword evidence="3 14" id="KW-0575">Peroxidase</keyword>
<dbReference type="GO" id="GO:0031408">
    <property type="term" value="P:oxylipin biosynthetic process"/>
    <property type="evidence" value="ECO:0007669"/>
    <property type="project" value="UniProtKB-KW"/>
</dbReference>
<gene>
    <name evidence="14" type="ORF">SAV31267_078760</name>
</gene>
<dbReference type="GO" id="GO:0046872">
    <property type="term" value="F:metal ion binding"/>
    <property type="evidence" value="ECO:0007669"/>
    <property type="project" value="UniProtKB-KW"/>
</dbReference>
<dbReference type="Proteomes" id="UP000299211">
    <property type="component" value="Unassembled WGS sequence"/>
</dbReference>